<proteinExistence type="predicted"/>
<organism evidence="2 3">
    <name type="scientific">Penicillium coprophilum</name>
    <dbReference type="NCBI Taxonomy" id="36646"/>
    <lineage>
        <taxon>Eukaryota</taxon>
        <taxon>Fungi</taxon>
        <taxon>Dikarya</taxon>
        <taxon>Ascomycota</taxon>
        <taxon>Pezizomycotina</taxon>
        <taxon>Eurotiomycetes</taxon>
        <taxon>Eurotiomycetidae</taxon>
        <taxon>Eurotiales</taxon>
        <taxon>Aspergillaceae</taxon>
        <taxon>Penicillium</taxon>
    </lineage>
</organism>
<dbReference type="PANTHER" id="PTHR43591">
    <property type="entry name" value="METHYLTRANSFERASE"/>
    <property type="match status" value="1"/>
</dbReference>
<protein>
    <recommendedName>
        <fullName evidence="1">Methyltransferase domain-containing protein</fullName>
    </recommendedName>
</protein>
<evidence type="ECO:0000259" key="1">
    <source>
        <dbReference type="Pfam" id="PF13649"/>
    </source>
</evidence>
<dbReference type="InterPro" id="IPR029063">
    <property type="entry name" value="SAM-dependent_MTases_sf"/>
</dbReference>
<dbReference type="InterPro" id="IPR041698">
    <property type="entry name" value="Methyltransf_25"/>
</dbReference>
<evidence type="ECO:0000313" key="2">
    <source>
        <dbReference type="EMBL" id="OQE38514.1"/>
    </source>
</evidence>
<comment type="caution">
    <text evidence="2">The sequence shown here is derived from an EMBL/GenBank/DDBJ whole genome shotgun (WGS) entry which is preliminary data.</text>
</comment>
<dbReference type="Pfam" id="PF13649">
    <property type="entry name" value="Methyltransf_25"/>
    <property type="match status" value="1"/>
</dbReference>
<dbReference type="AlphaFoldDB" id="A0A1V6UJB5"/>
<name>A0A1V6UJB5_9EURO</name>
<sequence length="292" mass="32900">MAEKSHLREFFESEAYANSFKRVEMITRPFAEILVDQSKVVAESKANPDQPLVILDNACGTGVVSSILNDKLDDIVKKTWRLTTGDISSAMIEYTKIRSQQEGWPNTETKILDAQKPELASAQFSHIFTAFAYMALHDSAGALSETARMLQPGGTIAFSTWIEPGWMPFAREAIQSMPGNLCFPETTKILAAMTDGKWDSKPWIESQLEELGFQDIEVRPTTVKMTLTSPVFADMSLMMFPMIMNSFWTEKQREENKQKVRPALEKYVEDNYGSGNIDTEWVAILSTARKPC</sequence>
<dbReference type="Gene3D" id="3.40.50.150">
    <property type="entry name" value="Vaccinia Virus protein VP39"/>
    <property type="match status" value="1"/>
</dbReference>
<accession>A0A1V6UJB5</accession>
<evidence type="ECO:0000313" key="3">
    <source>
        <dbReference type="Proteomes" id="UP000191500"/>
    </source>
</evidence>
<feature type="domain" description="Methyltransferase" evidence="1">
    <location>
        <begin position="54"/>
        <end position="154"/>
    </location>
</feature>
<keyword evidence="3" id="KW-1185">Reference proteome</keyword>
<reference evidence="3" key="1">
    <citation type="journal article" date="2017" name="Nat. Microbiol.">
        <title>Global analysis of biosynthetic gene clusters reveals vast potential of secondary metabolite production in Penicillium species.</title>
        <authorList>
            <person name="Nielsen J.C."/>
            <person name="Grijseels S."/>
            <person name="Prigent S."/>
            <person name="Ji B."/>
            <person name="Dainat J."/>
            <person name="Nielsen K.F."/>
            <person name="Frisvad J.C."/>
            <person name="Workman M."/>
            <person name="Nielsen J."/>
        </authorList>
    </citation>
    <scope>NUCLEOTIDE SEQUENCE [LARGE SCALE GENOMIC DNA]</scope>
    <source>
        <strain evidence="3">IBT 31321</strain>
    </source>
</reference>
<dbReference type="CDD" id="cd02440">
    <property type="entry name" value="AdoMet_MTases"/>
    <property type="match status" value="1"/>
</dbReference>
<gene>
    <name evidence="2" type="ORF">PENCOP_c008G06244</name>
</gene>
<dbReference type="SUPFAM" id="SSF53335">
    <property type="entry name" value="S-adenosyl-L-methionine-dependent methyltransferases"/>
    <property type="match status" value="1"/>
</dbReference>
<dbReference type="Proteomes" id="UP000191500">
    <property type="component" value="Unassembled WGS sequence"/>
</dbReference>
<dbReference type="EMBL" id="MDDG01000008">
    <property type="protein sequence ID" value="OQE38514.1"/>
    <property type="molecule type" value="Genomic_DNA"/>
</dbReference>